<keyword evidence="3 7" id="KW-0349">Heme</keyword>
<reference evidence="11 12" key="1">
    <citation type="journal article" date="2015" name="BMC Genomics">
        <title>Genome mining reveals unlocked bioactive potential of marine Gram-negative bacteria.</title>
        <authorList>
            <person name="Machado H."/>
            <person name="Sonnenschein E.C."/>
            <person name="Melchiorsen J."/>
            <person name="Gram L."/>
        </authorList>
    </citation>
    <scope>NUCLEOTIDE SEQUENCE [LARGE SCALE GENOMIC DNA]</scope>
    <source>
        <strain evidence="11 12">S2471</strain>
    </source>
</reference>
<dbReference type="InterPro" id="IPR020835">
    <property type="entry name" value="Catalase_sf"/>
</dbReference>
<dbReference type="Pfam" id="PF00199">
    <property type="entry name" value="Catalase"/>
    <property type="match status" value="1"/>
</dbReference>
<dbReference type="PANTHER" id="PTHR11465">
    <property type="entry name" value="CATALASE"/>
    <property type="match status" value="1"/>
</dbReference>
<dbReference type="GO" id="GO:0046872">
    <property type="term" value="F:metal ion binding"/>
    <property type="evidence" value="ECO:0007669"/>
    <property type="project" value="UniProtKB-KW"/>
</dbReference>
<evidence type="ECO:0000256" key="2">
    <source>
        <dbReference type="ARBA" id="ARBA00022559"/>
    </source>
</evidence>
<dbReference type="PIRSF" id="PIRSF000296">
    <property type="entry name" value="SrpA"/>
    <property type="match status" value="1"/>
</dbReference>
<dbReference type="PANTHER" id="PTHR11465:SF9">
    <property type="entry name" value="CATALASE"/>
    <property type="match status" value="1"/>
</dbReference>
<gene>
    <name evidence="11" type="ORF">TW77_00915</name>
</gene>
<dbReference type="PRINTS" id="PR00067">
    <property type="entry name" value="CATALASE"/>
</dbReference>
<dbReference type="InterPro" id="IPR018028">
    <property type="entry name" value="Catalase"/>
</dbReference>
<name>A0A0F4R0K7_9GAMM</name>
<dbReference type="Proteomes" id="UP000033452">
    <property type="component" value="Unassembled WGS sequence"/>
</dbReference>
<dbReference type="OrthoDB" id="255727at2"/>
<dbReference type="InterPro" id="IPR011614">
    <property type="entry name" value="Catalase_core"/>
</dbReference>
<dbReference type="InterPro" id="IPR024168">
    <property type="entry name" value="Catalase_SrpA-type_pred"/>
</dbReference>
<dbReference type="PATRIC" id="fig|43658.5.peg.188"/>
<evidence type="ECO:0000256" key="1">
    <source>
        <dbReference type="ARBA" id="ARBA00005329"/>
    </source>
</evidence>
<comment type="function">
    <text evidence="7">Has an organic peroxide-dependent peroxidase activity.</text>
</comment>
<evidence type="ECO:0000256" key="4">
    <source>
        <dbReference type="ARBA" id="ARBA00022723"/>
    </source>
</evidence>
<keyword evidence="2 7" id="KW-0575">Peroxidase</keyword>
<organism evidence="11 12">
    <name type="scientific">Pseudoalteromonas rubra</name>
    <dbReference type="NCBI Taxonomy" id="43658"/>
    <lineage>
        <taxon>Bacteria</taxon>
        <taxon>Pseudomonadati</taxon>
        <taxon>Pseudomonadota</taxon>
        <taxon>Gammaproteobacteria</taxon>
        <taxon>Alteromonadales</taxon>
        <taxon>Pseudoalteromonadaceae</taxon>
        <taxon>Pseudoalteromonas</taxon>
    </lineage>
</organism>
<evidence type="ECO:0000313" key="12">
    <source>
        <dbReference type="Proteomes" id="UP000033452"/>
    </source>
</evidence>
<dbReference type="CDD" id="cd08153">
    <property type="entry name" value="srpA_like"/>
    <property type="match status" value="1"/>
</dbReference>
<evidence type="ECO:0000256" key="7">
    <source>
        <dbReference type="PIRNR" id="PIRNR000296"/>
    </source>
</evidence>
<keyword evidence="5 7" id="KW-0560">Oxidoreductase</keyword>
<evidence type="ECO:0000256" key="8">
    <source>
        <dbReference type="PIRSR" id="PIRSR000296-1"/>
    </source>
</evidence>
<feature type="active site" evidence="8">
    <location>
        <position position="41"/>
    </location>
</feature>
<dbReference type="GO" id="GO:0020037">
    <property type="term" value="F:heme binding"/>
    <property type="evidence" value="ECO:0007669"/>
    <property type="project" value="InterPro"/>
</dbReference>
<dbReference type="PROSITE" id="PS51402">
    <property type="entry name" value="CATALASE_3"/>
    <property type="match status" value="1"/>
</dbReference>
<comment type="cofactor">
    <cofactor evidence="7">
        <name>heme</name>
        <dbReference type="ChEBI" id="CHEBI:30413"/>
    </cofactor>
</comment>
<dbReference type="Gene3D" id="1.20.1280.120">
    <property type="match status" value="1"/>
</dbReference>
<comment type="caution">
    <text evidence="11">The sequence shown here is derived from an EMBL/GenBank/DDBJ whole genome shotgun (WGS) entry which is preliminary data.</text>
</comment>
<proteinExistence type="inferred from homology"/>
<sequence>MVYLSMLLPASYAFSAEQVTAQQFVNLQQGNTSFAGFRRAHAKGACVTGYFEPSGQLSALTQVPIFAQGTTPFIGRFSIAGNNPTAPDLKSPVRSLAVSFNISPTQQWRIAMNTPPVMAVSNPHDFYQQIAAIKSGPQALKAFFNAHPETQDFLNWKASYTPNQSLALERYHSINAFYLENSQGEKRAVRWYFEPQGHPMDVTSDTDNALFDELSARLLKGSVKFNWIFILSEETDDENDPAVSWPEDRQRVVAGEVAIEQIDMDLNAQCQSINFDPLTLPSGMSATADPILRARSAAYAESYRRRAKEKLLEALQ</sequence>
<keyword evidence="12" id="KW-1185">Reference proteome</keyword>
<dbReference type="SUPFAM" id="SSF56634">
    <property type="entry name" value="Heme-dependent catalase-like"/>
    <property type="match status" value="1"/>
</dbReference>
<protein>
    <recommendedName>
        <fullName evidence="7">Catalase-related peroxidase</fullName>
        <ecNumber evidence="7">1.11.1.-</ecNumber>
    </recommendedName>
</protein>
<evidence type="ECO:0000256" key="9">
    <source>
        <dbReference type="PIRSR" id="PIRSR000296-2"/>
    </source>
</evidence>
<evidence type="ECO:0000313" key="11">
    <source>
        <dbReference type="EMBL" id="KJZ13488.1"/>
    </source>
</evidence>
<dbReference type="AlphaFoldDB" id="A0A0F4R0K7"/>
<comment type="similarity">
    <text evidence="1 7">Belongs to the catalase family.</text>
</comment>
<evidence type="ECO:0000256" key="6">
    <source>
        <dbReference type="ARBA" id="ARBA00023004"/>
    </source>
</evidence>
<dbReference type="EMBL" id="JXYA01000001">
    <property type="protein sequence ID" value="KJZ13488.1"/>
    <property type="molecule type" value="Genomic_DNA"/>
</dbReference>
<evidence type="ECO:0000256" key="5">
    <source>
        <dbReference type="ARBA" id="ARBA00023002"/>
    </source>
</evidence>
<dbReference type="Gene3D" id="2.40.180.10">
    <property type="entry name" value="Catalase core domain"/>
    <property type="match status" value="1"/>
</dbReference>
<keyword evidence="6 7" id="KW-0408">Iron</keyword>
<dbReference type="GO" id="GO:0005737">
    <property type="term" value="C:cytoplasm"/>
    <property type="evidence" value="ECO:0007669"/>
    <property type="project" value="TreeGrafter"/>
</dbReference>
<dbReference type="GO" id="GO:0042744">
    <property type="term" value="P:hydrogen peroxide catabolic process"/>
    <property type="evidence" value="ECO:0007669"/>
    <property type="project" value="TreeGrafter"/>
</dbReference>
<dbReference type="SMART" id="SM01060">
    <property type="entry name" value="Catalase"/>
    <property type="match status" value="1"/>
</dbReference>
<dbReference type="GO" id="GO:0042542">
    <property type="term" value="P:response to hydrogen peroxide"/>
    <property type="evidence" value="ECO:0007669"/>
    <property type="project" value="TreeGrafter"/>
</dbReference>
<feature type="binding site" description="axial binding residue" evidence="9">
    <location>
        <position position="299"/>
    </location>
    <ligand>
        <name>heme</name>
        <dbReference type="ChEBI" id="CHEBI:30413"/>
    </ligand>
    <ligandPart>
        <name>Fe</name>
        <dbReference type="ChEBI" id="CHEBI:18248"/>
    </ligandPart>
</feature>
<dbReference type="EC" id="1.11.1.-" evidence="7"/>
<accession>A0A0F4R0K7</accession>
<evidence type="ECO:0000256" key="3">
    <source>
        <dbReference type="ARBA" id="ARBA00022617"/>
    </source>
</evidence>
<dbReference type="GO" id="GO:0004096">
    <property type="term" value="F:catalase activity"/>
    <property type="evidence" value="ECO:0007669"/>
    <property type="project" value="InterPro"/>
</dbReference>
<feature type="domain" description="Catalase core" evidence="10">
    <location>
        <begin position="20"/>
        <end position="316"/>
    </location>
</feature>
<keyword evidence="4 7" id="KW-0479">Metal-binding</keyword>
<evidence type="ECO:0000259" key="10">
    <source>
        <dbReference type="SMART" id="SM01060"/>
    </source>
</evidence>